<dbReference type="EMBL" id="CAXLJM020000122">
    <property type="protein sequence ID" value="CAL8138350.1"/>
    <property type="molecule type" value="Genomic_DNA"/>
</dbReference>
<evidence type="ECO:0000313" key="1">
    <source>
        <dbReference type="EMBL" id="CAL8138350.1"/>
    </source>
</evidence>
<gene>
    <name evidence="1" type="ORF">ODALV1_LOCUS27330</name>
</gene>
<accession>A0ABP1RY06</accession>
<comment type="caution">
    <text evidence="1">The sequence shown here is derived from an EMBL/GenBank/DDBJ whole genome shotgun (WGS) entry which is preliminary data.</text>
</comment>
<proteinExistence type="predicted"/>
<reference evidence="1 2" key="1">
    <citation type="submission" date="2024-08" db="EMBL/GenBank/DDBJ databases">
        <authorList>
            <person name="Cucini C."/>
            <person name="Frati F."/>
        </authorList>
    </citation>
    <scope>NUCLEOTIDE SEQUENCE [LARGE SCALE GENOMIC DNA]</scope>
</reference>
<protein>
    <submittedName>
        <fullName evidence="1">Uncharacterized protein</fullName>
    </submittedName>
</protein>
<feature type="non-terminal residue" evidence="1">
    <location>
        <position position="1"/>
    </location>
</feature>
<organism evidence="1 2">
    <name type="scientific">Orchesella dallaii</name>
    <dbReference type="NCBI Taxonomy" id="48710"/>
    <lineage>
        <taxon>Eukaryota</taxon>
        <taxon>Metazoa</taxon>
        <taxon>Ecdysozoa</taxon>
        <taxon>Arthropoda</taxon>
        <taxon>Hexapoda</taxon>
        <taxon>Collembola</taxon>
        <taxon>Entomobryomorpha</taxon>
        <taxon>Entomobryoidea</taxon>
        <taxon>Orchesellidae</taxon>
        <taxon>Orchesellinae</taxon>
        <taxon>Orchesella</taxon>
    </lineage>
</organism>
<sequence length="57" mass="6434">EAVEELAVKEMIPPNIPLNPTSLYSLQALLIEEYDNVNGYMDDAPRISWKDVGIVKM</sequence>
<keyword evidence="2" id="KW-1185">Reference proteome</keyword>
<dbReference type="Proteomes" id="UP001642540">
    <property type="component" value="Unassembled WGS sequence"/>
</dbReference>
<evidence type="ECO:0000313" key="2">
    <source>
        <dbReference type="Proteomes" id="UP001642540"/>
    </source>
</evidence>
<name>A0ABP1RY06_9HEXA</name>